<feature type="compositionally biased region" description="Low complexity" evidence="1">
    <location>
        <begin position="327"/>
        <end position="348"/>
    </location>
</feature>
<dbReference type="AlphaFoldDB" id="A0A165IMP8"/>
<dbReference type="OrthoDB" id="10599280at2759"/>
<evidence type="ECO:0000256" key="1">
    <source>
        <dbReference type="SAM" id="MobiDB-lite"/>
    </source>
</evidence>
<protein>
    <submittedName>
        <fullName evidence="2">Uncharacterized protein</fullName>
    </submittedName>
</protein>
<evidence type="ECO:0000313" key="3">
    <source>
        <dbReference type="Proteomes" id="UP000077266"/>
    </source>
</evidence>
<dbReference type="InParanoid" id="A0A165IMP8"/>
<evidence type="ECO:0000313" key="2">
    <source>
        <dbReference type="EMBL" id="KZV93615.1"/>
    </source>
</evidence>
<sequence>MSTIVTGYAALDTSVDMRTVPDSFLALYVRREAVGFHDARTAYRAGLQSPMDRFSVATYDEPNGFKVAPGTVTLVDDVHNRSWVIERSDIGQHGFNILPFIAEHLGLTNNDLRRVFRCSNTVLPHVPWFPRSQRLYTALTLISGLFVPVVDIRQARAFGLPTRERWVLQTDGVDYWIRDCATNMCYEVQARALTIGIPMVQLLRSPEFFSKPGELCFGRNAYRPIEPGEDWTVSRLIHNVFPERSPSPSFLPRIRRVMDQIAQDEQHAREIADRENASADPGTRRVLASLEAQILPFANKHFCSEAPVVESNTSSPSSVPELYPVYDDTTSSDSDCESDSSLTSLSSMDIDATESLLRRIEPLSDFVRRINNSDEGDFHYESDGARD</sequence>
<accession>A0A165IMP8</accession>
<name>A0A165IMP8_EXIGL</name>
<dbReference type="EMBL" id="KV425987">
    <property type="protein sequence ID" value="KZV93615.1"/>
    <property type="molecule type" value="Genomic_DNA"/>
</dbReference>
<dbReference type="Proteomes" id="UP000077266">
    <property type="component" value="Unassembled WGS sequence"/>
</dbReference>
<keyword evidence="3" id="KW-1185">Reference proteome</keyword>
<organism evidence="2 3">
    <name type="scientific">Exidia glandulosa HHB12029</name>
    <dbReference type="NCBI Taxonomy" id="1314781"/>
    <lineage>
        <taxon>Eukaryota</taxon>
        <taxon>Fungi</taxon>
        <taxon>Dikarya</taxon>
        <taxon>Basidiomycota</taxon>
        <taxon>Agaricomycotina</taxon>
        <taxon>Agaricomycetes</taxon>
        <taxon>Auriculariales</taxon>
        <taxon>Exidiaceae</taxon>
        <taxon>Exidia</taxon>
    </lineage>
</organism>
<feature type="region of interest" description="Disordered" evidence="1">
    <location>
        <begin position="309"/>
        <end position="348"/>
    </location>
</feature>
<reference evidence="2 3" key="1">
    <citation type="journal article" date="2016" name="Mol. Biol. Evol.">
        <title>Comparative Genomics of Early-Diverging Mushroom-Forming Fungi Provides Insights into the Origins of Lignocellulose Decay Capabilities.</title>
        <authorList>
            <person name="Nagy L.G."/>
            <person name="Riley R."/>
            <person name="Tritt A."/>
            <person name="Adam C."/>
            <person name="Daum C."/>
            <person name="Floudas D."/>
            <person name="Sun H."/>
            <person name="Yadav J.S."/>
            <person name="Pangilinan J."/>
            <person name="Larsson K.H."/>
            <person name="Matsuura K."/>
            <person name="Barry K."/>
            <person name="Labutti K."/>
            <person name="Kuo R."/>
            <person name="Ohm R.A."/>
            <person name="Bhattacharya S.S."/>
            <person name="Shirouzu T."/>
            <person name="Yoshinaga Y."/>
            <person name="Martin F.M."/>
            <person name="Grigoriev I.V."/>
            <person name="Hibbett D.S."/>
        </authorList>
    </citation>
    <scope>NUCLEOTIDE SEQUENCE [LARGE SCALE GENOMIC DNA]</scope>
    <source>
        <strain evidence="2 3">HHB12029</strain>
    </source>
</reference>
<gene>
    <name evidence="2" type="ORF">EXIGLDRAFT_767925</name>
</gene>
<proteinExistence type="predicted"/>